<gene>
    <name evidence="2" type="ORF">LK10_06695</name>
</gene>
<feature type="compositionally biased region" description="Basic and acidic residues" evidence="1">
    <location>
        <begin position="249"/>
        <end position="280"/>
    </location>
</feature>
<dbReference type="AlphaFoldDB" id="A0A0B2AKP6"/>
<sequence length="334" mass="36508">MDLSAAASELYALLPGEFTATRNERAKAARADGNPLLAKQIGRLPKPSTAAWAVNMLARRRADEIANVLDLGEELRRAQEELDPASMRELGQQRHRLLSAVVREGRSVAEELGVGISDAAASEMEQTLRAAVADPDAAAAVRSGQLVRTLSSNGIEPVDLAGAVAVPGALPERDTTRSETSGKRTGKRSASAPEGEAKESARAPVKAPAKETRESDREAQRRAEEAERRRAEEAREREREEAQAELDEAERGAKQASEELTEAERSVSETAARREGISKELGELRERIAELEDQLEAVEREAGFAERARRLAARLAEQERRAVDRARERLDRLS</sequence>
<dbReference type="OrthoDB" id="3541690at2"/>
<name>A0A0B2AKP6_9MICC</name>
<proteinExistence type="predicted"/>
<reference evidence="2 3" key="1">
    <citation type="submission" date="2014-09" db="EMBL/GenBank/DDBJ databases">
        <title>Genome sequence of Sinomonas sp. MUSC 117.</title>
        <authorList>
            <person name="Lee L.-H."/>
        </authorList>
    </citation>
    <scope>NUCLEOTIDE SEQUENCE [LARGE SCALE GENOMIC DNA]</scope>
    <source>
        <strain evidence="2 3">MUSC 117</strain>
    </source>
</reference>
<evidence type="ECO:0000313" key="3">
    <source>
        <dbReference type="Proteomes" id="UP000030982"/>
    </source>
</evidence>
<dbReference type="STRING" id="1338436.LK10_06695"/>
<keyword evidence="3" id="KW-1185">Reference proteome</keyword>
<organism evidence="2 3">
    <name type="scientific">Sinomonas humi</name>
    <dbReference type="NCBI Taxonomy" id="1338436"/>
    <lineage>
        <taxon>Bacteria</taxon>
        <taxon>Bacillati</taxon>
        <taxon>Actinomycetota</taxon>
        <taxon>Actinomycetes</taxon>
        <taxon>Micrococcales</taxon>
        <taxon>Micrococcaceae</taxon>
        <taxon>Sinomonas</taxon>
    </lineage>
</organism>
<feature type="compositionally biased region" description="Basic and acidic residues" evidence="1">
    <location>
        <begin position="208"/>
        <end position="242"/>
    </location>
</feature>
<feature type="compositionally biased region" description="Basic and acidic residues" evidence="1">
    <location>
        <begin position="171"/>
        <end position="182"/>
    </location>
</feature>
<protein>
    <submittedName>
        <fullName evidence="2">Uncharacterized protein</fullName>
    </submittedName>
</protein>
<feature type="region of interest" description="Disordered" evidence="1">
    <location>
        <begin position="166"/>
        <end position="280"/>
    </location>
</feature>
<comment type="caution">
    <text evidence="2">The sequence shown here is derived from an EMBL/GenBank/DDBJ whole genome shotgun (WGS) entry which is preliminary data.</text>
</comment>
<dbReference type="RefSeq" id="WP_043121348.1">
    <property type="nucleotide sequence ID" value="NZ_JTDL01000082.1"/>
</dbReference>
<evidence type="ECO:0000313" key="2">
    <source>
        <dbReference type="EMBL" id="KHL04225.1"/>
    </source>
</evidence>
<dbReference type="Proteomes" id="UP000030982">
    <property type="component" value="Unassembled WGS sequence"/>
</dbReference>
<accession>A0A0B2AKP6</accession>
<evidence type="ECO:0000256" key="1">
    <source>
        <dbReference type="SAM" id="MobiDB-lite"/>
    </source>
</evidence>
<dbReference type="EMBL" id="JTDL01000082">
    <property type="protein sequence ID" value="KHL04225.1"/>
    <property type="molecule type" value="Genomic_DNA"/>
</dbReference>